<feature type="transmembrane region" description="Helical" evidence="7">
    <location>
        <begin position="401"/>
        <end position="421"/>
    </location>
</feature>
<keyword evidence="3" id="KW-1003">Cell membrane</keyword>
<evidence type="ECO:0000256" key="6">
    <source>
        <dbReference type="ARBA" id="ARBA00023136"/>
    </source>
</evidence>
<keyword evidence="5 7" id="KW-1133">Transmembrane helix</keyword>
<gene>
    <name evidence="8" type="primary">tuaB_2</name>
    <name evidence="8" type="ORF">C1752_04446</name>
</gene>
<keyword evidence="4 7" id="KW-0812">Transmembrane</keyword>
<evidence type="ECO:0000256" key="4">
    <source>
        <dbReference type="ARBA" id="ARBA00022692"/>
    </source>
</evidence>
<dbReference type="PANTHER" id="PTHR30250">
    <property type="entry name" value="PST FAMILY PREDICTED COLANIC ACID TRANSPORTER"/>
    <property type="match status" value="1"/>
</dbReference>
<evidence type="ECO:0000256" key="7">
    <source>
        <dbReference type="SAM" id="Phobius"/>
    </source>
</evidence>
<feature type="transmembrane region" description="Helical" evidence="7">
    <location>
        <begin position="161"/>
        <end position="184"/>
    </location>
</feature>
<dbReference type="OrthoDB" id="9770347at2"/>
<feature type="transmembrane region" description="Helical" evidence="7">
    <location>
        <begin position="303"/>
        <end position="324"/>
    </location>
</feature>
<evidence type="ECO:0000256" key="5">
    <source>
        <dbReference type="ARBA" id="ARBA00022989"/>
    </source>
</evidence>
<dbReference type="PANTHER" id="PTHR30250:SF10">
    <property type="entry name" value="LIPOPOLYSACCHARIDE BIOSYNTHESIS PROTEIN WZXC"/>
    <property type="match status" value="1"/>
</dbReference>
<organism evidence="8 9">
    <name type="scientific">Acaryochloris thomasi RCC1774</name>
    <dbReference type="NCBI Taxonomy" id="1764569"/>
    <lineage>
        <taxon>Bacteria</taxon>
        <taxon>Bacillati</taxon>
        <taxon>Cyanobacteriota</taxon>
        <taxon>Cyanophyceae</taxon>
        <taxon>Acaryochloridales</taxon>
        <taxon>Acaryochloridaceae</taxon>
        <taxon>Acaryochloris</taxon>
        <taxon>Acaryochloris thomasi</taxon>
    </lineage>
</organism>
<sequence>MSHPSTHTKYSEYFNTSNLKADLKERSIRSGAVTITSQWFQFVLRMGSTVFLARLLSPEDYGLIGMVAILTGFVQLFKDLGLSAATVQKKEVDHQQVSTLFWINLGVSCLVAFVVAALAPILALFYQEPRLLWVTLALSTNFIFGGLTVQHQALMRRQMQFTNLARIGICSVAVGLIVSITMAWLGAGYWALVGMQSASSMTTAVFTWIECKWRPERPTRRSDIRDMLAFGGNLTGFRTLNYFSRNLDNLLIGRFWGATELGLYAKAYQLVLLPIQQINSPVNNVAMPTLSSLQDDPERYSRYYYKAILLITSLGMPIVAFMFASSDKLILLLLGERWIDAVPIFRLLIPAAYIATFNVATGWVYQSLGRTDRQLRWGVIGSILNALVFMAGVRWGAIGVAAVFGMTRPLFFFPAHIYCFQGTPIKFKSFLSVLARPTIASIGAAGLLMVFHKVGITQHSSIGVLLLDIASYIVLYPLLWIGLPNGRRRFMEILGIFSSLRKKRKKI</sequence>
<feature type="transmembrane region" description="Helical" evidence="7">
    <location>
        <begin position="131"/>
        <end position="149"/>
    </location>
</feature>
<dbReference type="CDD" id="cd13127">
    <property type="entry name" value="MATE_tuaB_like"/>
    <property type="match status" value="1"/>
</dbReference>
<dbReference type="EMBL" id="PQWO01000014">
    <property type="protein sequence ID" value="PZD71737.1"/>
    <property type="molecule type" value="Genomic_DNA"/>
</dbReference>
<feature type="transmembrane region" description="Helical" evidence="7">
    <location>
        <begin position="344"/>
        <end position="365"/>
    </location>
</feature>
<evidence type="ECO:0000256" key="1">
    <source>
        <dbReference type="ARBA" id="ARBA00004651"/>
    </source>
</evidence>
<keyword evidence="6 7" id="KW-0472">Membrane</keyword>
<evidence type="ECO:0000313" key="9">
    <source>
        <dbReference type="Proteomes" id="UP000248857"/>
    </source>
</evidence>
<feature type="transmembrane region" description="Helical" evidence="7">
    <location>
        <begin position="190"/>
        <end position="211"/>
    </location>
</feature>
<evidence type="ECO:0000256" key="3">
    <source>
        <dbReference type="ARBA" id="ARBA00022475"/>
    </source>
</evidence>
<dbReference type="Pfam" id="PF13440">
    <property type="entry name" value="Polysacc_synt_3"/>
    <property type="match status" value="1"/>
</dbReference>
<comment type="caution">
    <text evidence="8">The sequence shown here is derived from an EMBL/GenBank/DDBJ whole genome shotgun (WGS) entry which is preliminary data.</text>
</comment>
<dbReference type="InterPro" id="IPR050833">
    <property type="entry name" value="Poly_Biosynth_Transport"/>
</dbReference>
<evidence type="ECO:0000256" key="2">
    <source>
        <dbReference type="ARBA" id="ARBA00007430"/>
    </source>
</evidence>
<name>A0A2W1JSQ1_9CYAN</name>
<feature type="transmembrane region" description="Helical" evidence="7">
    <location>
        <begin position="377"/>
        <end position="395"/>
    </location>
</feature>
<feature type="transmembrane region" description="Helical" evidence="7">
    <location>
        <begin position="433"/>
        <end position="451"/>
    </location>
</feature>
<comment type="subcellular location">
    <subcellularLocation>
        <location evidence="1">Cell membrane</location>
        <topology evidence="1">Multi-pass membrane protein</topology>
    </subcellularLocation>
</comment>
<comment type="similarity">
    <text evidence="2">Belongs to the polysaccharide synthase family.</text>
</comment>
<feature type="transmembrane region" description="Helical" evidence="7">
    <location>
        <begin position="463"/>
        <end position="483"/>
    </location>
</feature>
<evidence type="ECO:0000313" key="8">
    <source>
        <dbReference type="EMBL" id="PZD71737.1"/>
    </source>
</evidence>
<reference evidence="8 9" key="1">
    <citation type="journal article" date="2018" name="Sci. Rep.">
        <title>A novel species of the marine cyanobacterium Acaryochloris with a unique pigment content and lifestyle.</title>
        <authorList>
            <person name="Partensky F."/>
            <person name="Six C."/>
            <person name="Ratin M."/>
            <person name="Garczarek L."/>
            <person name="Vaulot D."/>
            <person name="Probert I."/>
            <person name="Calteau A."/>
            <person name="Gourvil P."/>
            <person name="Marie D."/>
            <person name="Grebert T."/>
            <person name="Bouchier C."/>
            <person name="Le Panse S."/>
            <person name="Gachenot M."/>
            <person name="Rodriguez F."/>
            <person name="Garrido J.L."/>
        </authorList>
    </citation>
    <scope>NUCLEOTIDE SEQUENCE [LARGE SCALE GENOMIC DNA]</scope>
    <source>
        <strain evidence="8 9">RCC1774</strain>
    </source>
</reference>
<accession>A0A2W1JSQ1</accession>
<dbReference type="RefSeq" id="WP_110987677.1">
    <property type="nucleotide sequence ID" value="NZ_CAWNWM010000014.1"/>
</dbReference>
<proteinExistence type="inferred from homology"/>
<dbReference type="GO" id="GO:0005886">
    <property type="term" value="C:plasma membrane"/>
    <property type="evidence" value="ECO:0007669"/>
    <property type="project" value="UniProtKB-SubCell"/>
</dbReference>
<dbReference type="Proteomes" id="UP000248857">
    <property type="component" value="Unassembled WGS sequence"/>
</dbReference>
<feature type="transmembrane region" description="Helical" evidence="7">
    <location>
        <begin position="101"/>
        <end position="125"/>
    </location>
</feature>
<keyword evidence="9" id="KW-1185">Reference proteome</keyword>
<protein>
    <submittedName>
        <fullName evidence="8">Teichuronic acid biosynthesis protein TuaB</fullName>
    </submittedName>
</protein>
<dbReference type="AlphaFoldDB" id="A0A2W1JSQ1"/>